<dbReference type="Proteomes" id="UP001283361">
    <property type="component" value="Unassembled WGS sequence"/>
</dbReference>
<name>A0AAE0XN77_9GAST</name>
<proteinExistence type="predicted"/>
<evidence type="ECO:0000313" key="1">
    <source>
        <dbReference type="EMBL" id="KAK3696220.1"/>
    </source>
</evidence>
<keyword evidence="2" id="KW-1185">Reference proteome</keyword>
<evidence type="ECO:0000313" key="2">
    <source>
        <dbReference type="Proteomes" id="UP001283361"/>
    </source>
</evidence>
<dbReference type="AlphaFoldDB" id="A0AAE0XN77"/>
<protein>
    <submittedName>
        <fullName evidence="1">Uncharacterized protein</fullName>
    </submittedName>
</protein>
<sequence>MTTFDCKFLKQKTEVRLPTGDNRDAGQTELKRKSSEFSQFSDGFANLNESINQLIPPIGCTPPTAADILKSKGNYPTREVDACKPVEYAATVPHEIRGEETNSKIELNFTTTSTPTMNIRY</sequence>
<organism evidence="1 2">
    <name type="scientific">Elysia crispata</name>
    <name type="common">lettuce slug</name>
    <dbReference type="NCBI Taxonomy" id="231223"/>
    <lineage>
        <taxon>Eukaryota</taxon>
        <taxon>Metazoa</taxon>
        <taxon>Spiralia</taxon>
        <taxon>Lophotrochozoa</taxon>
        <taxon>Mollusca</taxon>
        <taxon>Gastropoda</taxon>
        <taxon>Heterobranchia</taxon>
        <taxon>Euthyneura</taxon>
        <taxon>Panpulmonata</taxon>
        <taxon>Sacoglossa</taxon>
        <taxon>Placobranchoidea</taxon>
        <taxon>Plakobranchidae</taxon>
        <taxon>Elysia</taxon>
    </lineage>
</organism>
<gene>
    <name evidence="1" type="ORF">RRG08_027663</name>
</gene>
<comment type="caution">
    <text evidence="1">The sequence shown here is derived from an EMBL/GenBank/DDBJ whole genome shotgun (WGS) entry which is preliminary data.</text>
</comment>
<reference evidence="1" key="1">
    <citation type="journal article" date="2023" name="G3 (Bethesda)">
        <title>A reference genome for the long-term kleptoplast-retaining sea slug Elysia crispata morphotype clarki.</title>
        <authorList>
            <person name="Eastman K.E."/>
            <person name="Pendleton A.L."/>
            <person name="Shaikh M.A."/>
            <person name="Suttiyut T."/>
            <person name="Ogas R."/>
            <person name="Tomko P."/>
            <person name="Gavelis G."/>
            <person name="Widhalm J.R."/>
            <person name="Wisecaver J.H."/>
        </authorList>
    </citation>
    <scope>NUCLEOTIDE SEQUENCE</scope>
    <source>
        <strain evidence="1">ECLA1</strain>
    </source>
</reference>
<dbReference type="EMBL" id="JAWDGP010008052">
    <property type="protein sequence ID" value="KAK3696220.1"/>
    <property type="molecule type" value="Genomic_DNA"/>
</dbReference>
<accession>A0AAE0XN77</accession>